<keyword evidence="2" id="KW-0812">Transmembrane</keyword>
<dbReference type="Pfam" id="PF20087">
    <property type="entry name" value="DUF6479"/>
    <property type="match status" value="1"/>
</dbReference>
<dbReference type="EMBL" id="CP108125">
    <property type="protein sequence ID" value="WTO81382.1"/>
    <property type="molecule type" value="Genomic_DNA"/>
</dbReference>
<reference evidence="3 4" key="1">
    <citation type="submission" date="2022-10" db="EMBL/GenBank/DDBJ databases">
        <title>The complete genomes of actinobacterial strains from the NBC collection.</title>
        <authorList>
            <person name="Joergensen T.S."/>
            <person name="Alvarez Arevalo M."/>
            <person name="Sterndorff E.B."/>
            <person name="Faurdal D."/>
            <person name="Vuksanovic O."/>
            <person name="Mourched A.-S."/>
            <person name="Charusanti P."/>
            <person name="Shaw S."/>
            <person name="Blin K."/>
            <person name="Weber T."/>
        </authorList>
    </citation>
    <scope>NUCLEOTIDE SEQUENCE [LARGE SCALE GENOMIC DNA]</scope>
    <source>
        <strain evidence="3 4">NBC_00206</strain>
    </source>
</reference>
<feature type="compositionally biased region" description="Basic and acidic residues" evidence="1">
    <location>
        <begin position="60"/>
        <end position="82"/>
    </location>
</feature>
<organism evidence="3 4">
    <name type="scientific">Streptomyces nigra</name>
    <dbReference type="NCBI Taxonomy" id="1827580"/>
    <lineage>
        <taxon>Bacteria</taxon>
        <taxon>Bacillati</taxon>
        <taxon>Actinomycetota</taxon>
        <taxon>Actinomycetes</taxon>
        <taxon>Kitasatosporales</taxon>
        <taxon>Streptomycetaceae</taxon>
        <taxon>Streptomyces</taxon>
    </lineage>
</organism>
<dbReference type="RefSeq" id="WP_406256366.1">
    <property type="nucleotide sequence ID" value="NZ_CP108125.1"/>
</dbReference>
<name>A0ABZ1IQC4_9ACTN</name>
<evidence type="ECO:0000313" key="3">
    <source>
        <dbReference type="EMBL" id="WTO81382.1"/>
    </source>
</evidence>
<feature type="compositionally biased region" description="Basic and acidic residues" evidence="1">
    <location>
        <begin position="42"/>
        <end position="53"/>
    </location>
</feature>
<evidence type="ECO:0000256" key="2">
    <source>
        <dbReference type="SAM" id="Phobius"/>
    </source>
</evidence>
<evidence type="ECO:0000256" key="1">
    <source>
        <dbReference type="SAM" id="MobiDB-lite"/>
    </source>
</evidence>
<keyword evidence="2" id="KW-1133">Transmembrane helix</keyword>
<sequence length="118" mass="12501">MNIASTDIAAEGALGIGLAVVGLLLVALLIGAFALGVRSKRREPPRPRPEEQPRLPAEGAVHEIREHREPDEVPRGDERLSPHEMPGGGNVSSRGSSFKGRRRWDEGRSGSFGSGGSG</sequence>
<accession>A0ABZ1IQC4</accession>
<feature type="region of interest" description="Disordered" evidence="1">
    <location>
        <begin position="38"/>
        <end position="118"/>
    </location>
</feature>
<keyword evidence="4" id="KW-1185">Reference proteome</keyword>
<keyword evidence="2" id="KW-0472">Membrane</keyword>
<evidence type="ECO:0000313" key="4">
    <source>
        <dbReference type="Proteomes" id="UP001622690"/>
    </source>
</evidence>
<dbReference type="InterPro" id="IPR045513">
    <property type="entry name" value="DUF6479"/>
</dbReference>
<feature type="transmembrane region" description="Helical" evidence="2">
    <location>
        <begin position="12"/>
        <end position="37"/>
    </location>
</feature>
<proteinExistence type="predicted"/>
<dbReference type="Proteomes" id="UP001622690">
    <property type="component" value="Chromosome"/>
</dbReference>
<gene>
    <name evidence="3" type="ORF">OHU27_02730</name>
</gene>
<protein>
    <submittedName>
        <fullName evidence="3">DUF6479 family protein</fullName>
    </submittedName>
</protein>